<keyword evidence="4" id="KW-0808">Transferase</keyword>
<comment type="subunit">
    <text evidence="2">Acetyl-CoA carboxylase is a heterohexamer composed of biotin carboxyl carrier protein, biotin carboxylase and 2 subunits each of ACCase subunit alpha and ACCase plastid-coded subunit beta (accD).</text>
</comment>
<keyword evidence="6" id="KW-0547">Nucleotide-binding</keyword>
<dbReference type="InterPro" id="IPR032466">
    <property type="entry name" value="Metal_Hydrolase"/>
</dbReference>
<dbReference type="GO" id="GO:2001295">
    <property type="term" value="P:malonyl-CoA biosynthetic process"/>
    <property type="evidence" value="ECO:0007669"/>
    <property type="project" value="TreeGrafter"/>
</dbReference>
<dbReference type="GO" id="GO:0003989">
    <property type="term" value="F:acetyl-CoA carboxylase activity"/>
    <property type="evidence" value="ECO:0007669"/>
    <property type="project" value="InterPro"/>
</dbReference>
<dbReference type="Pfam" id="PF01039">
    <property type="entry name" value="Carboxyl_trans"/>
    <property type="match status" value="1"/>
</dbReference>
<dbReference type="GO" id="GO:0006633">
    <property type="term" value="P:fatty acid biosynthetic process"/>
    <property type="evidence" value="ECO:0007669"/>
    <property type="project" value="UniProtKB-KW"/>
</dbReference>
<dbReference type="GO" id="GO:0016740">
    <property type="term" value="F:transferase activity"/>
    <property type="evidence" value="ECO:0007669"/>
    <property type="project" value="UniProtKB-KW"/>
</dbReference>
<dbReference type="InterPro" id="IPR011762">
    <property type="entry name" value="COA_CT_N"/>
</dbReference>
<name>A0AAE0WAC6_9BIVA</name>
<comment type="subcellular location">
    <subcellularLocation>
        <location evidence="1">Cytoplasm</location>
    </subcellularLocation>
</comment>
<dbReference type="NCBIfam" id="TIGR00515">
    <property type="entry name" value="accD"/>
    <property type="match status" value="1"/>
</dbReference>
<evidence type="ECO:0000256" key="7">
    <source>
        <dbReference type="ARBA" id="ARBA00022771"/>
    </source>
</evidence>
<evidence type="ECO:0000256" key="6">
    <source>
        <dbReference type="ARBA" id="ARBA00022741"/>
    </source>
</evidence>
<dbReference type="HAMAP" id="MF_01395">
    <property type="entry name" value="AcetylCoA_CT_beta"/>
    <property type="match status" value="1"/>
</dbReference>
<keyword evidence="15" id="KW-1185">Reference proteome</keyword>
<protein>
    <recommendedName>
        <fullName evidence="13">CoA carboxyltransferase N-terminal domain-containing protein</fullName>
    </recommendedName>
</protein>
<dbReference type="GO" id="GO:0008270">
    <property type="term" value="F:zinc ion binding"/>
    <property type="evidence" value="ECO:0007669"/>
    <property type="project" value="UniProtKB-KW"/>
</dbReference>
<evidence type="ECO:0000256" key="9">
    <source>
        <dbReference type="ARBA" id="ARBA00022833"/>
    </source>
</evidence>
<dbReference type="InterPro" id="IPR000438">
    <property type="entry name" value="Acetyl_CoA_COase_Trfase_b_su"/>
</dbReference>
<dbReference type="InterPro" id="IPR041010">
    <property type="entry name" value="Znf-ACC"/>
</dbReference>
<gene>
    <name evidence="14" type="ORF">CHS0354_018555</name>
</gene>
<evidence type="ECO:0000313" key="14">
    <source>
        <dbReference type="EMBL" id="KAK3606959.1"/>
    </source>
</evidence>
<evidence type="ECO:0000256" key="11">
    <source>
        <dbReference type="ARBA" id="ARBA00023098"/>
    </source>
</evidence>
<evidence type="ECO:0000256" key="2">
    <source>
        <dbReference type="ARBA" id="ARBA00011842"/>
    </source>
</evidence>
<keyword evidence="7" id="KW-0863">Zinc-finger</keyword>
<dbReference type="EMBL" id="JAEAOA010001141">
    <property type="protein sequence ID" value="KAK3606959.1"/>
    <property type="molecule type" value="Genomic_DNA"/>
</dbReference>
<comment type="caution">
    <text evidence="14">The sequence shown here is derived from an EMBL/GenBank/DDBJ whole genome shotgun (WGS) entry which is preliminary data.</text>
</comment>
<dbReference type="SUPFAM" id="SSF51556">
    <property type="entry name" value="Metallo-dependent hydrolases"/>
    <property type="match status" value="1"/>
</dbReference>
<evidence type="ECO:0000256" key="12">
    <source>
        <dbReference type="ARBA" id="ARBA00023160"/>
    </source>
</evidence>
<proteinExistence type="inferred from homology"/>
<evidence type="ECO:0000256" key="8">
    <source>
        <dbReference type="ARBA" id="ARBA00022832"/>
    </source>
</evidence>
<dbReference type="InterPro" id="IPR006680">
    <property type="entry name" value="Amidohydro-rel"/>
</dbReference>
<dbReference type="Pfam" id="PF01979">
    <property type="entry name" value="Amidohydro_1"/>
    <property type="match status" value="1"/>
</dbReference>
<dbReference type="PRINTS" id="PR01070">
    <property type="entry name" value="ACCCTRFRASEB"/>
</dbReference>
<evidence type="ECO:0000256" key="4">
    <source>
        <dbReference type="ARBA" id="ARBA00022679"/>
    </source>
</evidence>
<evidence type="ECO:0000259" key="13">
    <source>
        <dbReference type="PROSITE" id="PS50980"/>
    </source>
</evidence>
<dbReference type="Gene3D" id="3.20.20.140">
    <property type="entry name" value="Metal-dependent hydrolases"/>
    <property type="match status" value="1"/>
</dbReference>
<dbReference type="GO" id="GO:0016787">
    <property type="term" value="F:hydrolase activity"/>
    <property type="evidence" value="ECO:0007669"/>
    <property type="project" value="InterPro"/>
</dbReference>
<dbReference type="InterPro" id="IPR029045">
    <property type="entry name" value="ClpP/crotonase-like_dom_sf"/>
</dbReference>
<evidence type="ECO:0000256" key="5">
    <source>
        <dbReference type="ARBA" id="ARBA00022723"/>
    </source>
</evidence>
<dbReference type="GO" id="GO:0005524">
    <property type="term" value="F:ATP binding"/>
    <property type="evidence" value="ECO:0007669"/>
    <property type="project" value="UniProtKB-KW"/>
</dbReference>
<dbReference type="SUPFAM" id="SSF52096">
    <property type="entry name" value="ClpP/crotonase"/>
    <property type="match status" value="1"/>
</dbReference>
<dbReference type="GO" id="GO:0009317">
    <property type="term" value="C:acetyl-CoA carboxylase complex"/>
    <property type="evidence" value="ECO:0007669"/>
    <property type="project" value="InterPro"/>
</dbReference>
<keyword evidence="12" id="KW-0275">Fatty acid biosynthesis</keyword>
<dbReference type="InterPro" id="IPR034733">
    <property type="entry name" value="AcCoA_carboxyl_beta"/>
</dbReference>
<dbReference type="Proteomes" id="UP001195483">
    <property type="component" value="Unassembled WGS sequence"/>
</dbReference>
<keyword evidence="9" id="KW-0862">Zinc</keyword>
<dbReference type="PANTHER" id="PTHR42995">
    <property type="entry name" value="ACETYL-COENZYME A CARBOXYLASE CARBOXYL TRANSFERASE SUBUNIT BETA, CHLOROPLASTIC"/>
    <property type="match status" value="1"/>
</dbReference>
<dbReference type="PROSITE" id="PS50980">
    <property type="entry name" value="COA_CT_NTER"/>
    <property type="match status" value="1"/>
</dbReference>
<evidence type="ECO:0000256" key="1">
    <source>
        <dbReference type="ARBA" id="ARBA00004496"/>
    </source>
</evidence>
<accession>A0AAE0WAC6</accession>
<dbReference type="PANTHER" id="PTHR42995:SF5">
    <property type="entry name" value="ACETYL-COENZYME A CARBOXYLASE CARBOXYL TRANSFERASE SUBUNIT BETA, CHLOROPLASTIC"/>
    <property type="match status" value="1"/>
</dbReference>
<organism evidence="14 15">
    <name type="scientific">Potamilus streckersoni</name>
    <dbReference type="NCBI Taxonomy" id="2493646"/>
    <lineage>
        <taxon>Eukaryota</taxon>
        <taxon>Metazoa</taxon>
        <taxon>Spiralia</taxon>
        <taxon>Lophotrochozoa</taxon>
        <taxon>Mollusca</taxon>
        <taxon>Bivalvia</taxon>
        <taxon>Autobranchia</taxon>
        <taxon>Heteroconchia</taxon>
        <taxon>Palaeoheterodonta</taxon>
        <taxon>Unionida</taxon>
        <taxon>Unionoidea</taxon>
        <taxon>Unionidae</taxon>
        <taxon>Ambleminae</taxon>
        <taxon>Lampsilini</taxon>
        <taxon>Potamilus</taxon>
    </lineage>
</organism>
<reference evidence="14" key="3">
    <citation type="submission" date="2023-05" db="EMBL/GenBank/DDBJ databases">
        <authorList>
            <person name="Smith C.H."/>
        </authorList>
    </citation>
    <scope>NUCLEOTIDE SEQUENCE</scope>
    <source>
        <strain evidence="14">CHS0354</strain>
        <tissue evidence="14">Mantle</tissue>
    </source>
</reference>
<dbReference type="Pfam" id="PF17848">
    <property type="entry name" value="Zn_ribbon_ACC"/>
    <property type="match status" value="1"/>
</dbReference>
<evidence type="ECO:0000313" key="15">
    <source>
        <dbReference type="Proteomes" id="UP001195483"/>
    </source>
</evidence>
<keyword evidence="11" id="KW-0443">Lipid metabolism</keyword>
<sequence>MASWIQRIAPRILGNKSKSKVPAGVWLKCDGCGETLYSKELDKNYKVCPSCGFHFRLTARERIALLADEGTFRELFSSYRSGDPLKFSDTKKYKDRVKDAVTKSQENESFIAGTAELNGRKICLGVFEFKFMGGSMGSVTGEKITALAETALKNHIPLIIASSSGGARMQEGIFSLMQMGKTSASIAKLKRTNIPYISILTDPTTGGVTASFAMLGDIIIAEPKSLIGFAGPRVIRETIKQELPPDFQRAEFLLKQGSIDRVVPLPGAQNQNLFGWLRTLYPIWGRLTPPDIYISTQTALAELALSGCTTAADHLYIFPNGCRLDDEIEASKSVGLRLHAARGSMSLGTSKGGLPPDHVTEDEDFILKDSQRLIEQYHDPKPGSKLQITLAPCSPFSVTESLMRESSVLADSYGVHLHTHLAETADEEQFCMEKFGLPPGRIYGESRLVKRSDLVCTFCICK</sequence>
<evidence type="ECO:0000256" key="10">
    <source>
        <dbReference type="ARBA" id="ARBA00022840"/>
    </source>
</evidence>
<evidence type="ECO:0000256" key="3">
    <source>
        <dbReference type="ARBA" id="ARBA00022516"/>
    </source>
</evidence>
<dbReference type="AlphaFoldDB" id="A0AAE0WAC6"/>
<reference evidence="14" key="2">
    <citation type="journal article" date="2021" name="Genome Biol. Evol.">
        <title>Developing a high-quality reference genome for a parasitic bivalve with doubly uniparental inheritance (Bivalvia: Unionida).</title>
        <authorList>
            <person name="Smith C.H."/>
        </authorList>
    </citation>
    <scope>NUCLEOTIDE SEQUENCE</scope>
    <source>
        <strain evidence="14">CHS0354</strain>
        <tissue evidence="14">Mantle</tissue>
    </source>
</reference>
<keyword evidence="8" id="KW-0276">Fatty acid metabolism</keyword>
<keyword evidence="3" id="KW-0444">Lipid biosynthesis</keyword>
<reference evidence="14" key="1">
    <citation type="journal article" date="2021" name="Genome Biol. Evol.">
        <title>A High-Quality Reference Genome for a Parasitic Bivalve with Doubly Uniparental Inheritance (Bivalvia: Unionida).</title>
        <authorList>
            <person name="Smith C.H."/>
        </authorList>
    </citation>
    <scope>NUCLEOTIDE SEQUENCE</scope>
    <source>
        <strain evidence="14">CHS0354</strain>
    </source>
</reference>
<keyword evidence="5" id="KW-0479">Metal-binding</keyword>
<dbReference type="Gene3D" id="3.90.226.10">
    <property type="entry name" value="2-enoyl-CoA Hydratase, Chain A, domain 1"/>
    <property type="match status" value="1"/>
</dbReference>
<keyword evidence="10" id="KW-0067">ATP-binding</keyword>
<feature type="domain" description="CoA carboxyltransferase N-terminal" evidence="13">
    <location>
        <begin position="25"/>
        <end position="264"/>
    </location>
</feature>